<dbReference type="PANTHER" id="PTHR33371">
    <property type="entry name" value="INTERMEMBRANE PHOSPHOLIPID TRANSPORT SYSTEM BINDING PROTEIN MLAD-RELATED"/>
    <property type="match status" value="1"/>
</dbReference>
<dbReference type="InterPro" id="IPR003399">
    <property type="entry name" value="Mce/MlaD"/>
</dbReference>
<dbReference type="Pfam" id="PF11887">
    <property type="entry name" value="Mce4_CUP1"/>
    <property type="match status" value="1"/>
</dbReference>
<dbReference type="Pfam" id="PF02470">
    <property type="entry name" value="MlaD"/>
    <property type="match status" value="1"/>
</dbReference>
<dbReference type="InterPro" id="IPR005693">
    <property type="entry name" value="Mce"/>
</dbReference>
<dbReference type="PRINTS" id="PR01782">
    <property type="entry name" value="MCEVIRFACTOR"/>
</dbReference>
<dbReference type="InterPro" id="IPR024516">
    <property type="entry name" value="Mce_C"/>
</dbReference>
<gene>
    <name evidence="4" type="primary">mceC</name>
    <name evidence="4" type="ORF">GS4_14_00130</name>
</gene>
<feature type="transmembrane region" description="Helical" evidence="1">
    <location>
        <begin position="12"/>
        <end position="31"/>
    </location>
</feature>
<dbReference type="PANTHER" id="PTHR33371:SF18">
    <property type="entry name" value="MCE-FAMILY PROTEIN MCE3C"/>
    <property type="match status" value="1"/>
</dbReference>
<sequence>MWRYRGGGLIRYGCIGLTLIVMVIIAGLNMAKATQWFTTVSYTAEFSEAAGLSPGAVVQVAGVRVGAVSDVTLDKGLARVTFSVDRGTRLGDSTAVQIRTGSLLGQRIVTVEPSGAGTLGPTDVIPVARTASPYSLNEAVDDLTTNSAGIDTKSLNRSLDVISQTFTDVAPDLGPTFDGLAEISRGINSRNSGVRELLTATSDVSKIIAGRAGRINTMILNANMLLDVLVQRRQAIASLLANTSAVADQLTKLVADNEKQLAPTLTALNSVLAMLERNRDNIGKALPGLAKVSQTQGEAVSGGPFYQAYVANLIPGPLIQPFLDRAFGINPPAKIPIPGGAIG</sequence>
<dbReference type="eggNOG" id="COG1463">
    <property type="taxonomic scope" value="Bacteria"/>
</dbReference>
<dbReference type="NCBIfam" id="TIGR00996">
    <property type="entry name" value="Mtu_fam_mce"/>
    <property type="match status" value="1"/>
</dbReference>
<keyword evidence="5" id="KW-1185">Reference proteome</keyword>
<keyword evidence="1" id="KW-0812">Transmembrane</keyword>
<dbReference type="GO" id="GO:0005576">
    <property type="term" value="C:extracellular region"/>
    <property type="evidence" value="ECO:0007669"/>
    <property type="project" value="TreeGrafter"/>
</dbReference>
<dbReference type="Proteomes" id="UP000011666">
    <property type="component" value="Unassembled WGS sequence"/>
</dbReference>
<protein>
    <submittedName>
        <fullName evidence="4">Mce family protein</fullName>
    </submittedName>
</protein>
<dbReference type="AlphaFoldDB" id="M0QIA6"/>
<dbReference type="STRING" id="1223545.GS4_14_00130"/>
<dbReference type="EMBL" id="BANX01000014">
    <property type="protein sequence ID" value="GAC68184.1"/>
    <property type="molecule type" value="Genomic_DNA"/>
</dbReference>
<name>M0QIA6_9ACTN</name>
<keyword evidence="1" id="KW-0472">Membrane</keyword>
<accession>M0QIA6</accession>
<feature type="domain" description="Mammalian cell entry C-terminal" evidence="3">
    <location>
        <begin position="118"/>
        <end position="303"/>
    </location>
</feature>
<evidence type="ECO:0000256" key="1">
    <source>
        <dbReference type="SAM" id="Phobius"/>
    </source>
</evidence>
<dbReference type="InterPro" id="IPR052336">
    <property type="entry name" value="MlaD_Phospholipid_Transporter"/>
</dbReference>
<comment type="caution">
    <text evidence="4">The sequence shown here is derived from an EMBL/GenBank/DDBJ whole genome shotgun (WGS) entry which is preliminary data.</text>
</comment>
<organism evidence="4 5">
    <name type="scientific">Gordonia soli NBRC 108243</name>
    <dbReference type="NCBI Taxonomy" id="1223545"/>
    <lineage>
        <taxon>Bacteria</taxon>
        <taxon>Bacillati</taxon>
        <taxon>Actinomycetota</taxon>
        <taxon>Actinomycetes</taxon>
        <taxon>Mycobacteriales</taxon>
        <taxon>Gordoniaceae</taxon>
        <taxon>Gordonia</taxon>
    </lineage>
</organism>
<keyword evidence="1" id="KW-1133">Transmembrane helix</keyword>
<reference evidence="4 5" key="1">
    <citation type="submission" date="2013-01" db="EMBL/GenBank/DDBJ databases">
        <title>Whole genome shotgun sequence of Gordonia soli NBRC 108243.</title>
        <authorList>
            <person name="Isaki-Nakamura S."/>
            <person name="Hosoyama A."/>
            <person name="Tsuchikane K."/>
            <person name="Ando Y."/>
            <person name="Baba S."/>
            <person name="Ohji S."/>
            <person name="Hamada M."/>
            <person name="Tamura T."/>
            <person name="Yamazoe A."/>
            <person name="Yamazaki S."/>
            <person name="Fujita N."/>
        </authorList>
    </citation>
    <scope>NUCLEOTIDE SEQUENCE [LARGE SCALE GENOMIC DNA]</scope>
    <source>
        <strain evidence="4 5">NBRC 108243</strain>
    </source>
</reference>
<dbReference type="OrthoDB" id="5241191at2"/>
<proteinExistence type="predicted"/>
<evidence type="ECO:0000313" key="5">
    <source>
        <dbReference type="Proteomes" id="UP000011666"/>
    </source>
</evidence>
<dbReference type="RefSeq" id="WP_007620118.1">
    <property type="nucleotide sequence ID" value="NZ_BANX01000014.1"/>
</dbReference>
<evidence type="ECO:0000259" key="3">
    <source>
        <dbReference type="Pfam" id="PF11887"/>
    </source>
</evidence>
<feature type="domain" description="Mce/MlaD" evidence="2">
    <location>
        <begin position="39"/>
        <end position="113"/>
    </location>
</feature>
<evidence type="ECO:0000259" key="2">
    <source>
        <dbReference type="Pfam" id="PF02470"/>
    </source>
</evidence>
<evidence type="ECO:0000313" key="4">
    <source>
        <dbReference type="EMBL" id="GAC68184.1"/>
    </source>
</evidence>